<feature type="active site" evidence="7">
    <location>
        <position position="118"/>
    </location>
</feature>
<dbReference type="STRING" id="1122125.GCA_000423185_00255"/>
<dbReference type="InterPro" id="IPR001967">
    <property type="entry name" value="Peptidase_S11_N"/>
</dbReference>
<dbReference type="GO" id="GO:0009002">
    <property type="term" value="F:serine-type D-Ala-D-Ala carboxypeptidase activity"/>
    <property type="evidence" value="ECO:0007669"/>
    <property type="project" value="InterPro"/>
</dbReference>
<dbReference type="AlphaFoldDB" id="A0A211ZQP5"/>
<evidence type="ECO:0000256" key="9">
    <source>
        <dbReference type="RuleBase" id="RU004016"/>
    </source>
</evidence>
<evidence type="ECO:0000259" key="11">
    <source>
        <dbReference type="Pfam" id="PF00768"/>
    </source>
</evidence>
<feature type="domain" description="Peptidase S11 D-alanyl-D-alanine carboxypeptidase A N-terminal" evidence="11">
    <location>
        <begin position="33"/>
        <end position="249"/>
    </location>
</feature>
<dbReference type="GO" id="GO:0006508">
    <property type="term" value="P:proteolysis"/>
    <property type="evidence" value="ECO:0007669"/>
    <property type="project" value="InterPro"/>
</dbReference>
<evidence type="ECO:0000313" key="12">
    <source>
        <dbReference type="EMBL" id="OWJ67506.1"/>
    </source>
</evidence>
<feature type="signal peptide" evidence="10">
    <location>
        <begin position="1"/>
        <end position="28"/>
    </location>
</feature>
<feature type="chain" id="PRO_5012532773" description="Peptidase S11 D-alanyl-D-alanine carboxypeptidase A N-terminal domain-containing protein" evidence="10">
    <location>
        <begin position="29"/>
        <end position="373"/>
    </location>
</feature>
<dbReference type="RefSeq" id="WP_088150645.1">
    <property type="nucleotide sequence ID" value="NZ_NHON01000012.1"/>
</dbReference>
<dbReference type="PANTHER" id="PTHR21581:SF6">
    <property type="entry name" value="TRAFFICKING PROTEIN PARTICLE COMPLEX SUBUNIT 12"/>
    <property type="match status" value="1"/>
</dbReference>
<dbReference type="SUPFAM" id="SSF56601">
    <property type="entry name" value="beta-lactamase/transpeptidase-like"/>
    <property type="match status" value="1"/>
</dbReference>
<dbReference type="Proteomes" id="UP000196655">
    <property type="component" value="Unassembled WGS sequence"/>
</dbReference>
<evidence type="ECO:0000256" key="2">
    <source>
        <dbReference type="ARBA" id="ARBA00022729"/>
    </source>
</evidence>
<keyword evidence="5" id="KW-0573">Peptidoglycan synthesis</keyword>
<keyword evidence="13" id="KW-1185">Reference proteome</keyword>
<keyword evidence="6" id="KW-0961">Cell wall biogenesis/degradation</keyword>
<dbReference type="EMBL" id="NHON01000012">
    <property type="protein sequence ID" value="OWJ67506.1"/>
    <property type="molecule type" value="Genomic_DNA"/>
</dbReference>
<name>A0A211ZQP5_9PROT</name>
<evidence type="ECO:0000256" key="8">
    <source>
        <dbReference type="PIRSR" id="PIRSR618044-2"/>
    </source>
</evidence>
<evidence type="ECO:0000256" key="10">
    <source>
        <dbReference type="SAM" id="SignalP"/>
    </source>
</evidence>
<evidence type="ECO:0000256" key="5">
    <source>
        <dbReference type="ARBA" id="ARBA00022984"/>
    </source>
</evidence>
<sequence length="373" mass="39744">MARFFARSAAALLACLALALLLPAQAGAAPRFAAYVIDARTGEVLHEENANQQLYPASLTKLMTLYLTFRALDKGDLTLDTRLAVSGYAASQSPTKLGLPTGSRIRVEDAVLGLVTQSANDASVVLAEAIGGSESRFTRMMTQQARALGMSRTNFSSTNGLPDPDNVSTAHDMAVLARALISDYPQYYPYFATKNFRYRGRNFPNHNRLMQSYAGMDGMKTGYIRAAGYNLVASAVRGRTRLIGVIFGGTSPIMRNAKMAELLDEAFESHEGTGAYVAQVPAAAAPRVASAGPFAPPLPDRRPDDLAEGTLVAAAEGEGDAEDDGAVGNDGIGAMIALHAAARPRAQKVAFEPVPRALADVPLPKPRPLRRHR</sequence>
<dbReference type="OrthoDB" id="9795979at2"/>
<dbReference type="Pfam" id="PF00768">
    <property type="entry name" value="Peptidase_S11"/>
    <property type="match status" value="1"/>
</dbReference>
<dbReference type="Gene3D" id="3.40.710.10">
    <property type="entry name" value="DD-peptidase/beta-lactamase superfamily"/>
    <property type="match status" value="1"/>
</dbReference>
<feature type="binding site" evidence="8">
    <location>
        <position position="220"/>
    </location>
    <ligand>
        <name>substrate</name>
    </ligand>
</feature>
<dbReference type="GO" id="GO:0071555">
    <property type="term" value="P:cell wall organization"/>
    <property type="evidence" value="ECO:0007669"/>
    <property type="project" value="UniProtKB-KW"/>
</dbReference>
<protein>
    <recommendedName>
        <fullName evidence="11">Peptidase S11 D-alanyl-D-alanine carboxypeptidase A N-terminal domain-containing protein</fullName>
    </recommendedName>
</protein>
<dbReference type="InterPro" id="IPR018044">
    <property type="entry name" value="Peptidase_S11"/>
</dbReference>
<evidence type="ECO:0000256" key="6">
    <source>
        <dbReference type="ARBA" id="ARBA00023316"/>
    </source>
</evidence>
<evidence type="ECO:0000256" key="4">
    <source>
        <dbReference type="ARBA" id="ARBA00022960"/>
    </source>
</evidence>
<evidence type="ECO:0000313" key="13">
    <source>
        <dbReference type="Proteomes" id="UP000196655"/>
    </source>
</evidence>
<dbReference type="PRINTS" id="PR00725">
    <property type="entry name" value="DADACBPTASE1"/>
</dbReference>
<keyword evidence="2 10" id="KW-0732">Signal</keyword>
<feature type="active site" description="Acyl-ester intermediate" evidence="7">
    <location>
        <position position="58"/>
    </location>
</feature>
<feature type="active site" description="Proton acceptor" evidence="7">
    <location>
        <position position="61"/>
    </location>
</feature>
<keyword evidence="3" id="KW-0378">Hydrolase</keyword>
<evidence type="ECO:0000256" key="3">
    <source>
        <dbReference type="ARBA" id="ARBA00022801"/>
    </source>
</evidence>
<dbReference type="GO" id="GO:0008360">
    <property type="term" value="P:regulation of cell shape"/>
    <property type="evidence" value="ECO:0007669"/>
    <property type="project" value="UniProtKB-KW"/>
</dbReference>
<accession>A0A211ZQP5</accession>
<gene>
    <name evidence="12" type="ORF">BWR60_08860</name>
</gene>
<proteinExistence type="inferred from homology"/>
<keyword evidence="4" id="KW-0133">Cell shape</keyword>
<evidence type="ECO:0000256" key="7">
    <source>
        <dbReference type="PIRSR" id="PIRSR618044-1"/>
    </source>
</evidence>
<dbReference type="InterPro" id="IPR012338">
    <property type="entry name" value="Beta-lactam/transpept-like"/>
</dbReference>
<dbReference type="PANTHER" id="PTHR21581">
    <property type="entry name" value="D-ALANYL-D-ALANINE CARBOXYPEPTIDASE"/>
    <property type="match status" value="1"/>
</dbReference>
<comment type="caution">
    <text evidence="12">The sequence shown here is derived from an EMBL/GenBank/DDBJ whole genome shotgun (WGS) entry which is preliminary data.</text>
</comment>
<evidence type="ECO:0000256" key="1">
    <source>
        <dbReference type="ARBA" id="ARBA00007164"/>
    </source>
</evidence>
<organism evidence="12 13">
    <name type="scientific">Inquilinus limosus</name>
    <dbReference type="NCBI Taxonomy" id="171674"/>
    <lineage>
        <taxon>Bacteria</taxon>
        <taxon>Pseudomonadati</taxon>
        <taxon>Pseudomonadota</taxon>
        <taxon>Alphaproteobacteria</taxon>
        <taxon>Rhodospirillales</taxon>
        <taxon>Rhodospirillaceae</taxon>
        <taxon>Inquilinus</taxon>
    </lineage>
</organism>
<dbReference type="GO" id="GO:0009252">
    <property type="term" value="P:peptidoglycan biosynthetic process"/>
    <property type="evidence" value="ECO:0007669"/>
    <property type="project" value="UniProtKB-KW"/>
</dbReference>
<comment type="similarity">
    <text evidence="1 9">Belongs to the peptidase S11 family.</text>
</comment>
<reference evidence="13" key="1">
    <citation type="submission" date="2017-05" db="EMBL/GenBank/DDBJ databases">
        <authorList>
            <person name="Macchi M."/>
            <person name="Festa S."/>
            <person name="Coppotelli B.M."/>
            <person name="Morelli I.S."/>
        </authorList>
    </citation>
    <scope>NUCLEOTIDE SEQUENCE [LARGE SCALE GENOMIC DNA]</scope>
    <source>
        <strain evidence="13">I</strain>
    </source>
</reference>